<reference evidence="1" key="1">
    <citation type="submission" date="2013-05" db="EMBL/GenBank/DDBJ databases">
        <title>Draft genome sequences of six wheat associated Fusarium spp. isolates.</title>
        <authorList>
            <person name="Moolhuijzen P.M."/>
            <person name="Manners J.M."/>
            <person name="Wilcox S."/>
            <person name="Bellgard M.I."/>
            <person name="Gardiner D.M."/>
        </authorList>
    </citation>
    <scope>NUCLEOTIDE SEQUENCE</scope>
    <source>
        <strain evidence="1">CS3069</strain>
    </source>
</reference>
<evidence type="ECO:0000313" key="1">
    <source>
        <dbReference type="EMBL" id="CEG05522.1"/>
    </source>
</evidence>
<organism evidence="1">
    <name type="scientific">Fusarium clavum</name>
    <dbReference type="NCBI Taxonomy" id="2594811"/>
    <lineage>
        <taxon>Eukaryota</taxon>
        <taxon>Fungi</taxon>
        <taxon>Dikarya</taxon>
        <taxon>Ascomycota</taxon>
        <taxon>Pezizomycotina</taxon>
        <taxon>Sordariomycetes</taxon>
        <taxon>Hypocreomycetidae</taxon>
        <taxon>Hypocreales</taxon>
        <taxon>Nectriaceae</taxon>
        <taxon>Fusarium</taxon>
        <taxon>Fusarium incarnatum-equiseti species complex</taxon>
    </lineage>
</organism>
<sequence>MAQNNPVQEMELAMASLLIRTPSIVSRPLSEIINSEEMLTTRELSMFIDLARLETQVEHRDAELVPELPDWRRFWRMVFRRWNTTHPDNDNPQVVGNVSTETSVKVGTLVCDHPPNKAYPGPQPRWRSEGADVFLGVFVPQWQSWLDFIWRDSKGKPVKPSLVKLDMNIYECFDLAISRYDRCVQDRIEKYNEDCIIATARRRLVNFAKRGTDHEPNIKPGDEAPLLMPIELAGERAERMSNIFANLKRLRDQRVN</sequence>
<dbReference type="AlphaFoldDB" id="A0A090MKE8"/>
<proteinExistence type="predicted"/>
<name>A0A090MKE8_9HYPO</name>
<gene>
    <name evidence="1" type="ORF">BN850_0119720</name>
</gene>
<dbReference type="EMBL" id="CBMI010004308">
    <property type="protein sequence ID" value="CEG05522.1"/>
    <property type="molecule type" value="Genomic_DNA"/>
</dbReference>
<accession>A0A090MKE8</accession>
<comment type="caution">
    <text evidence="1">The sequence shown here is derived from an EMBL/GenBank/DDBJ whole genome shotgun (WGS) entry which is preliminary data.</text>
</comment>
<protein>
    <submittedName>
        <fullName evidence="1">WGS project CBMI000000000 data, contig CS3069_c004310</fullName>
    </submittedName>
</protein>